<reference evidence="1 2" key="1">
    <citation type="submission" date="2018-08" db="EMBL/GenBank/DDBJ databases">
        <title>Recombination of ecologically and evolutionarily significant loci maintains genetic cohesion in the Pseudomonas syringae species complex.</title>
        <authorList>
            <person name="Dillon M."/>
            <person name="Thakur S."/>
            <person name="Almeida R.N.D."/>
            <person name="Weir B.S."/>
            <person name="Guttman D.S."/>
        </authorList>
    </citation>
    <scope>NUCLEOTIDE SEQUENCE [LARGE SCALE GENOMIC DNA]</scope>
    <source>
        <strain evidence="1 2">ICMP 4324</strain>
    </source>
</reference>
<gene>
    <name evidence="1" type="ORF">ALQ73_200214</name>
</gene>
<accession>A0A3M3FN76</accession>
<dbReference type="AlphaFoldDB" id="A0A3M3FN76"/>
<dbReference type="EMBL" id="RBON01000296">
    <property type="protein sequence ID" value="RMM62814.1"/>
    <property type="molecule type" value="Genomic_DNA"/>
</dbReference>
<proteinExistence type="predicted"/>
<protein>
    <submittedName>
        <fullName evidence="1">Uncharacterized protein</fullName>
    </submittedName>
</protein>
<evidence type="ECO:0000313" key="2">
    <source>
        <dbReference type="Proteomes" id="UP000276829"/>
    </source>
</evidence>
<comment type="caution">
    <text evidence="1">The sequence shown here is derived from an EMBL/GenBank/DDBJ whole genome shotgun (WGS) entry which is preliminary data.</text>
</comment>
<organism evidence="1 2">
    <name type="scientific">Pseudomonas savastanoi pv. glycinea</name>
    <name type="common">Pseudomonas syringae pv. glycinea</name>
    <dbReference type="NCBI Taxonomy" id="318"/>
    <lineage>
        <taxon>Bacteria</taxon>
        <taxon>Pseudomonadati</taxon>
        <taxon>Pseudomonadota</taxon>
        <taxon>Gammaproteobacteria</taxon>
        <taxon>Pseudomonadales</taxon>
        <taxon>Pseudomonadaceae</taxon>
        <taxon>Pseudomonas</taxon>
    </lineage>
</organism>
<sequence length="87" mass="10427">MARSSPPSTLPPFEPVTLTELRTFWMRYPNDDIRRLILEVQRYRTKLKEIDRLYQTTQTAWHDNVGGELVALNWLRSVMFEEKFRIG</sequence>
<evidence type="ECO:0000313" key="1">
    <source>
        <dbReference type="EMBL" id="RMM62814.1"/>
    </source>
</evidence>
<dbReference type="Proteomes" id="UP000276829">
    <property type="component" value="Unassembled WGS sequence"/>
</dbReference>
<name>A0A3M3FN76_PSESG</name>